<proteinExistence type="predicted"/>
<feature type="transmembrane region" description="Helical" evidence="2">
    <location>
        <begin position="12"/>
        <end position="42"/>
    </location>
</feature>
<dbReference type="EMBL" id="VSSQ01008314">
    <property type="protein sequence ID" value="MPM38520.1"/>
    <property type="molecule type" value="Genomic_DNA"/>
</dbReference>
<dbReference type="InterPro" id="IPR048254">
    <property type="entry name" value="CDP_ALCOHOL_P_TRANSF_CS"/>
</dbReference>
<dbReference type="InterPro" id="IPR000462">
    <property type="entry name" value="CDP-OH_P_trans"/>
</dbReference>
<sequence length="178" mass="19627">MKQLPNLITAVRIVLAAALLFVPPLGAAFTIIYLLCALSHFLDGFLARRFHLESELGARLDAWADFIFFAVMILILYPIIAPSTGILLRLAGIAVIRLCAAFISYLRHGVFSFVHTYFNKFTGAVLLLYPLTLIFTRSSVVLSILCGIAALSAAEELVISLTSRAWDANRKSILIKEK</sequence>
<evidence type="ECO:0000256" key="2">
    <source>
        <dbReference type="SAM" id="Phobius"/>
    </source>
</evidence>
<protein>
    <recommendedName>
        <fullName evidence="4">CDP-diacylglycerol--glycerol-3-phosphate 3-phosphatidyltransferase</fullName>
    </recommendedName>
</protein>
<keyword evidence="2" id="KW-0812">Transmembrane</keyword>
<dbReference type="Pfam" id="PF01066">
    <property type="entry name" value="CDP-OH_P_transf"/>
    <property type="match status" value="1"/>
</dbReference>
<reference evidence="3" key="1">
    <citation type="submission" date="2019-08" db="EMBL/GenBank/DDBJ databases">
        <authorList>
            <person name="Kucharzyk K."/>
            <person name="Murdoch R.W."/>
            <person name="Higgins S."/>
            <person name="Loffler F."/>
        </authorList>
    </citation>
    <scope>NUCLEOTIDE SEQUENCE</scope>
</reference>
<evidence type="ECO:0008006" key="4">
    <source>
        <dbReference type="Google" id="ProtNLM"/>
    </source>
</evidence>
<keyword evidence="2" id="KW-1133">Transmembrane helix</keyword>
<dbReference type="GO" id="GO:0016780">
    <property type="term" value="F:phosphotransferase activity, for other substituted phosphate groups"/>
    <property type="evidence" value="ECO:0007669"/>
    <property type="project" value="InterPro"/>
</dbReference>
<keyword evidence="1" id="KW-0808">Transferase</keyword>
<dbReference type="Gene3D" id="1.20.120.1760">
    <property type="match status" value="1"/>
</dbReference>
<dbReference type="GO" id="GO:0008654">
    <property type="term" value="P:phospholipid biosynthetic process"/>
    <property type="evidence" value="ECO:0007669"/>
    <property type="project" value="InterPro"/>
</dbReference>
<gene>
    <name evidence="3" type="ORF">SDC9_85149</name>
</gene>
<evidence type="ECO:0000256" key="1">
    <source>
        <dbReference type="ARBA" id="ARBA00022679"/>
    </source>
</evidence>
<keyword evidence="2" id="KW-0472">Membrane</keyword>
<dbReference type="PROSITE" id="PS00379">
    <property type="entry name" value="CDP_ALCOHOL_P_TRANSF"/>
    <property type="match status" value="1"/>
</dbReference>
<dbReference type="GO" id="GO:0016020">
    <property type="term" value="C:membrane"/>
    <property type="evidence" value="ECO:0007669"/>
    <property type="project" value="InterPro"/>
</dbReference>
<accession>A0A644ZCA9</accession>
<dbReference type="AlphaFoldDB" id="A0A644ZCA9"/>
<feature type="transmembrane region" description="Helical" evidence="2">
    <location>
        <begin position="62"/>
        <end position="80"/>
    </location>
</feature>
<comment type="caution">
    <text evidence="3">The sequence shown here is derived from an EMBL/GenBank/DDBJ whole genome shotgun (WGS) entry which is preliminary data.</text>
</comment>
<organism evidence="3">
    <name type="scientific">bioreactor metagenome</name>
    <dbReference type="NCBI Taxonomy" id="1076179"/>
    <lineage>
        <taxon>unclassified sequences</taxon>
        <taxon>metagenomes</taxon>
        <taxon>ecological metagenomes</taxon>
    </lineage>
</organism>
<evidence type="ECO:0000313" key="3">
    <source>
        <dbReference type="EMBL" id="MPM38520.1"/>
    </source>
</evidence>
<feature type="transmembrane region" description="Helical" evidence="2">
    <location>
        <begin position="126"/>
        <end position="154"/>
    </location>
</feature>
<name>A0A644ZCA9_9ZZZZ</name>
<dbReference type="InterPro" id="IPR043130">
    <property type="entry name" value="CDP-OH_PTrfase_TM_dom"/>
</dbReference>